<organism evidence="5 6">
    <name type="scientific">Streptacidiphilus cavernicola</name>
    <dbReference type="NCBI Taxonomy" id="3342716"/>
    <lineage>
        <taxon>Bacteria</taxon>
        <taxon>Bacillati</taxon>
        <taxon>Actinomycetota</taxon>
        <taxon>Actinomycetes</taxon>
        <taxon>Kitasatosporales</taxon>
        <taxon>Streptomycetaceae</taxon>
        <taxon>Streptacidiphilus</taxon>
    </lineage>
</organism>
<gene>
    <name evidence="5" type="ORF">ACEZDJ_19590</name>
</gene>
<evidence type="ECO:0000313" key="5">
    <source>
        <dbReference type="EMBL" id="MFC1403497.1"/>
    </source>
</evidence>
<evidence type="ECO:0000256" key="1">
    <source>
        <dbReference type="ARBA" id="ARBA00023125"/>
    </source>
</evidence>
<dbReference type="Gene3D" id="1.10.357.10">
    <property type="entry name" value="Tetracycline Repressor, domain 2"/>
    <property type="match status" value="1"/>
</dbReference>
<dbReference type="RefSeq" id="WP_030255222.1">
    <property type="nucleotide sequence ID" value="NZ_JBHEZZ010000010.1"/>
</dbReference>
<comment type="caution">
    <text evidence="5">The sequence shown here is derived from an EMBL/GenBank/DDBJ whole genome shotgun (WGS) entry which is preliminary data.</text>
</comment>
<name>A0ABV6UPV5_9ACTN</name>
<dbReference type="PANTHER" id="PTHR30055">
    <property type="entry name" value="HTH-TYPE TRANSCRIPTIONAL REGULATOR RUTR"/>
    <property type="match status" value="1"/>
</dbReference>
<feature type="DNA-binding region" description="H-T-H motif" evidence="2">
    <location>
        <begin position="65"/>
        <end position="84"/>
    </location>
</feature>
<sequence length="225" mass="24339">MTAQLPHPTQLPAEMPSPCSAEPRRNELPVLGQAPRERADAARNRIRLLDAATQLVREHGAQNVTMEAVADAACVGKGTLFRRFGDREGLMLALLEHAEEEYQRGYLLGPPPLGPGAEPLERLDAFGAATIRHLLCSMDLYLAADACASRRYTVPGGVLRVTHVAMLLRQAGAVGDVELVAQTLAGYLDPALVNHLRTQRGMSLERLEAGWRELVARAVAPLSPS</sequence>
<dbReference type="InterPro" id="IPR050109">
    <property type="entry name" value="HTH-type_TetR-like_transc_reg"/>
</dbReference>
<accession>A0ABV6UPV5</accession>
<dbReference type="InterPro" id="IPR001647">
    <property type="entry name" value="HTH_TetR"/>
</dbReference>
<feature type="domain" description="HTH tetR-type" evidence="4">
    <location>
        <begin position="42"/>
        <end position="102"/>
    </location>
</feature>
<dbReference type="PANTHER" id="PTHR30055:SF209">
    <property type="entry name" value="POSSIBLE TRANSCRIPTIONAL REGULATORY PROTEIN (PROBABLY TETR-FAMILY)"/>
    <property type="match status" value="1"/>
</dbReference>
<evidence type="ECO:0000259" key="4">
    <source>
        <dbReference type="PROSITE" id="PS50977"/>
    </source>
</evidence>
<dbReference type="Proteomes" id="UP001592528">
    <property type="component" value="Unassembled WGS sequence"/>
</dbReference>
<dbReference type="PROSITE" id="PS50977">
    <property type="entry name" value="HTH_TETR_2"/>
    <property type="match status" value="1"/>
</dbReference>
<dbReference type="SUPFAM" id="SSF46689">
    <property type="entry name" value="Homeodomain-like"/>
    <property type="match status" value="1"/>
</dbReference>
<proteinExistence type="predicted"/>
<dbReference type="InterPro" id="IPR009057">
    <property type="entry name" value="Homeodomain-like_sf"/>
</dbReference>
<dbReference type="PRINTS" id="PR00455">
    <property type="entry name" value="HTHTETR"/>
</dbReference>
<keyword evidence="1 2" id="KW-0238">DNA-binding</keyword>
<dbReference type="EMBL" id="JBHEZZ010000010">
    <property type="protein sequence ID" value="MFC1403497.1"/>
    <property type="molecule type" value="Genomic_DNA"/>
</dbReference>
<evidence type="ECO:0000256" key="2">
    <source>
        <dbReference type="PROSITE-ProRule" id="PRU00335"/>
    </source>
</evidence>
<evidence type="ECO:0000256" key="3">
    <source>
        <dbReference type="SAM" id="MobiDB-lite"/>
    </source>
</evidence>
<feature type="region of interest" description="Disordered" evidence="3">
    <location>
        <begin position="1"/>
        <end position="25"/>
    </location>
</feature>
<keyword evidence="6" id="KW-1185">Reference proteome</keyword>
<protein>
    <submittedName>
        <fullName evidence="5">TetR/AcrR family transcriptional regulator</fullName>
    </submittedName>
</protein>
<evidence type="ECO:0000313" key="6">
    <source>
        <dbReference type="Proteomes" id="UP001592528"/>
    </source>
</evidence>
<reference evidence="5 6" key="1">
    <citation type="submission" date="2024-09" db="EMBL/GenBank/DDBJ databases">
        <authorList>
            <person name="Lee S.D."/>
        </authorList>
    </citation>
    <scope>NUCLEOTIDE SEQUENCE [LARGE SCALE GENOMIC DNA]</scope>
    <source>
        <strain evidence="5 6">N1-5</strain>
    </source>
</reference>
<dbReference type="Pfam" id="PF00440">
    <property type="entry name" value="TetR_N"/>
    <property type="match status" value="1"/>
</dbReference>